<dbReference type="AlphaFoldDB" id="A0A6N2MP99"/>
<reference evidence="1" key="1">
    <citation type="submission" date="2019-03" db="EMBL/GenBank/DDBJ databases">
        <authorList>
            <person name="Mank J."/>
            <person name="Almeida P."/>
        </authorList>
    </citation>
    <scope>NUCLEOTIDE SEQUENCE</scope>
    <source>
        <strain evidence="1">78183</strain>
    </source>
</reference>
<protein>
    <recommendedName>
        <fullName evidence="2">ASCH domain-containing protein</fullName>
    </recommendedName>
</protein>
<dbReference type="Gene3D" id="2.30.130.30">
    <property type="entry name" value="Hypothetical protein"/>
    <property type="match status" value="1"/>
</dbReference>
<name>A0A6N2MP99_SALVM</name>
<sequence>MFETTFLQNLNLFYSKLLFYNIKIYFKKILFNKKIQTFQNLIGKILFCSGSACFAVRIEPGDLILLNKILVLKVEDVNRYASFSKMLQAESLEKVLPGVKTVEEASRKHTVFQVHYVQTSFKMTATFHI</sequence>
<dbReference type="EMBL" id="CAADRP010001885">
    <property type="protein sequence ID" value="VFU55476.1"/>
    <property type="molecule type" value="Genomic_DNA"/>
</dbReference>
<gene>
    <name evidence="1" type="ORF">SVIM_LOCUS394091</name>
</gene>
<evidence type="ECO:0000313" key="1">
    <source>
        <dbReference type="EMBL" id="VFU55476.1"/>
    </source>
</evidence>
<dbReference type="InterPro" id="IPR015947">
    <property type="entry name" value="PUA-like_sf"/>
</dbReference>
<organism evidence="1">
    <name type="scientific">Salix viminalis</name>
    <name type="common">Common osier</name>
    <name type="synonym">Basket willow</name>
    <dbReference type="NCBI Taxonomy" id="40686"/>
    <lineage>
        <taxon>Eukaryota</taxon>
        <taxon>Viridiplantae</taxon>
        <taxon>Streptophyta</taxon>
        <taxon>Embryophyta</taxon>
        <taxon>Tracheophyta</taxon>
        <taxon>Spermatophyta</taxon>
        <taxon>Magnoliopsida</taxon>
        <taxon>eudicotyledons</taxon>
        <taxon>Gunneridae</taxon>
        <taxon>Pentapetalae</taxon>
        <taxon>rosids</taxon>
        <taxon>fabids</taxon>
        <taxon>Malpighiales</taxon>
        <taxon>Salicaceae</taxon>
        <taxon>Saliceae</taxon>
        <taxon>Salix</taxon>
    </lineage>
</organism>
<evidence type="ECO:0008006" key="2">
    <source>
        <dbReference type="Google" id="ProtNLM"/>
    </source>
</evidence>
<dbReference type="PANTHER" id="PTHR34204:SF2">
    <property type="entry name" value="RNA-BINDING ASCH DOMAIN PROTEIN"/>
    <property type="match status" value="1"/>
</dbReference>
<proteinExistence type="predicted"/>
<dbReference type="SUPFAM" id="SSF88697">
    <property type="entry name" value="PUA domain-like"/>
    <property type="match status" value="1"/>
</dbReference>
<accession>A0A6N2MP99</accession>
<dbReference type="PANTHER" id="PTHR34204">
    <property type="entry name" value="RNA-BINDING ASCH DOMAIN PROTEIN"/>
    <property type="match status" value="1"/>
</dbReference>